<keyword evidence="1" id="KW-0812">Transmembrane</keyword>
<comment type="caution">
    <text evidence="2">The sequence shown here is derived from an EMBL/GenBank/DDBJ whole genome shotgun (WGS) entry which is preliminary data.</text>
</comment>
<evidence type="ECO:0000313" key="2">
    <source>
        <dbReference type="EMBL" id="KAJ7683018.1"/>
    </source>
</evidence>
<keyword evidence="1" id="KW-0472">Membrane</keyword>
<organism evidence="2 3">
    <name type="scientific">Mycena rosella</name>
    <name type="common">Pink bonnet</name>
    <name type="synonym">Agaricus rosellus</name>
    <dbReference type="NCBI Taxonomy" id="1033263"/>
    <lineage>
        <taxon>Eukaryota</taxon>
        <taxon>Fungi</taxon>
        <taxon>Dikarya</taxon>
        <taxon>Basidiomycota</taxon>
        <taxon>Agaricomycotina</taxon>
        <taxon>Agaricomycetes</taxon>
        <taxon>Agaricomycetidae</taxon>
        <taxon>Agaricales</taxon>
        <taxon>Marasmiineae</taxon>
        <taxon>Mycenaceae</taxon>
        <taxon>Mycena</taxon>
    </lineage>
</organism>
<evidence type="ECO:0000313" key="3">
    <source>
        <dbReference type="Proteomes" id="UP001221757"/>
    </source>
</evidence>
<dbReference type="AlphaFoldDB" id="A0AAD7D8P4"/>
<keyword evidence="3" id="KW-1185">Reference proteome</keyword>
<proteinExistence type="predicted"/>
<name>A0AAD7D8P4_MYCRO</name>
<accession>A0AAD7D8P4</accession>
<feature type="transmembrane region" description="Helical" evidence="1">
    <location>
        <begin position="12"/>
        <end position="29"/>
    </location>
</feature>
<keyword evidence="1" id="KW-1133">Transmembrane helix</keyword>
<evidence type="ECO:0000256" key="1">
    <source>
        <dbReference type="SAM" id="Phobius"/>
    </source>
</evidence>
<dbReference type="EMBL" id="JARKIE010000112">
    <property type="protein sequence ID" value="KAJ7683018.1"/>
    <property type="molecule type" value="Genomic_DNA"/>
</dbReference>
<reference evidence="2" key="1">
    <citation type="submission" date="2023-03" db="EMBL/GenBank/DDBJ databases">
        <title>Massive genome expansion in bonnet fungi (Mycena s.s.) driven by repeated elements and novel gene families across ecological guilds.</title>
        <authorList>
            <consortium name="Lawrence Berkeley National Laboratory"/>
            <person name="Harder C.B."/>
            <person name="Miyauchi S."/>
            <person name="Viragh M."/>
            <person name="Kuo A."/>
            <person name="Thoen E."/>
            <person name="Andreopoulos B."/>
            <person name="Lu D."/>
            <person name="Skrede I."/>
            <person name="Drula E."/>
            <person name="Henrissat B."/>
            <person name="Morin E."/>
            <person name="Kohler A."/>
            <person name="Barry K."/>
            <person name="LaButti K."/>
            <person name="Morin E."/>
            <person name="Salamov A."/>
            <person name="Lipzen A."/>
            <person name="Mereny Z."/>
            <person name="Hegedus B."/>
            <person name="Baldrian P."/>
            <person name="Stursova M."/>
            <person name="Weitz H."/>
            <person name="Taylor A."/>
            <person name="Grigoriev I.V."/>
            <person name="Nagy L.G."/>
            <person name="Martin F."/>
            <person name="Kauserud H."/>
        </authorList>
    </citation>
    <scope>NUCLEOTIDE SEQUENCE</scope>
    <source>
        <strain evidence="2">CBHHK067</strain>
    </source>
</reference>
<sequence length="237" mass="26453">MGDTLRSGWCLWFFSLNGAYGIGGFLRLLDKRNAREVVLRSEYLDEPVPSCLDMVGRAVLHQLHGLVDPPHIAAQHDQQVPLAAGGLLHEPRMIPRVIPQRRRLECEEKRDGPRRQLGARHEPHEIVPDEPAVPLLGTHERELRDQEQAARGVPRVEEHVARLGQGPVSDARGTGVVRDEMQPREERVELHVPVPADLLQRGALVRGVRLDRDVVVDQVDAHALGLGIVFPVDGIEE</sequence>
<dbReference type="Proteomes" id="UP001221757">
    <property type="component" value="Unassembled WGS sequence"/>
</dbReference>
<protein>
    <submittedName>
        <fullName evidence="2">Uncharacterized protein</fullName>
    </submittedName>
</protein>
<gene>
    <name evidence="2" type="ORF">B0H17DRAFT_1075013</name>
</gene>